<dbReference type="PANTHER" id="PTHR30096:SF0">
    <property type="entry name" value="4,5-DOPA DIOXYGENASE EXTRADIOL-LIKE PROTEIN"/>
    <property type="match status" value="1"/>
</dbReference>
<dbReference type="RefSeq" id="WP_271140614.1">
    <property type="nucleotide sequence ID" value="NZ_JAPYYP010000025.1"/>
</dbReference>
<protein>
    <submittedName>
        <fullName evidence="7">Class III extradiol ring-cleavage dioxygenase</fullName>
    </submittedName>
</protein>
<keyword evidence="7" id="KW-0223">Dioxygenase</keyword>
<keyword evidence="5" id="KW-0560">Oxidoreductase</keyword>
<dbReference type="EMBL" id="JAPYYP010000025">
    <property type="protein sequence ID" value="MDA5110041.1"/>
    <property type="molecule type" value="Genomic_DNA"/>
</dbReference>
<evidence type="ECO:0000256" key="3">
    <source>
        <dbReference type="ARBA" id="ARBA00022723"/>
    </source>
</evidence>
<evidence type="ECO:0000313" key="7">
    <source>
        <dbReference type="EMBL" id="MDA5110041.1"/>
    </source>
</evidence>
<dbReference type="SUPFAM" id="SSF53213">
    <property type="entry name" value="LigB-like"/>
    <property type="match status" value="1"/>
</dbReference>
<organism evidence="7 8">
    <name type="scientific">Brevibacillus thermoruber</name>
    <dbReference type="NCBI Taxonomy" id="33942"/>
    <lineage>
        <taxon>Bacteria</taxon>
        <taxon>Bacillati</taxon>
        <taxon>Bacillota</taxon>
        <taxon>Bacilli</taxon>
        <taxon>Bacillales</taxon>
        <taxon>Paenibacillaceae</taxon>
        <taxon>Brevibacillus</taxon>
    </lineage>
</organism>
<dbReference type="Proteomes" id="UP001151071">
    <property type="component" value="Unassembled WGS sequence"/>
</dbReference>
<evidence type="ECO:0000259" key="6">
    <source>
        <dbReference type="Pfam" id="PF02900"/>
    </source>
</evidence>
<evidence type="ECO:0000313" key="8">
    <source>
        <dbReference type="Proteomes" id="UP001151071"/>
    </source>
</evidence>
<proteinExistence type="inferred from homology"/>
<dbReference type="CDD" id="cd07363">
    <property type="entry name" value="45_DOPA_Dioxygenase"/>
    <property type="match status" value="1"/>
</dbReference>
<dbReference type="PIRSF" id="PIRSF006157">
    <property type="entry name" value="Doxgns_DODA"/>
    <property type="match status" value="1"/>
</dbReference>
<evidence type="ECO:0000256" key="2">
    <source>
        <dbReference type="ARBA" id="ARBA00007581"/>
    </source>
</evidence>
<comment type="caution">
    <text evidence="7">The sequence shown here is derived from an EMBL/GenBank/DDBJ whole genome shotgun (WGS) entry which is preliminary data.</text>
</comment>
<accession>A0A9X3Z4J7</accession>
<dbReference type="Pfam" id="PF02900">
    <property type="entry name" value="LigB"/>
    <property type="match status" value="1"/>
</dbReference>
<feature type="domain" description="Extradiol ring-cleavage dioxygenase class III enzyme subunit B" evidence="6">
    <location>
        <begin position="21"/>
        <end position="254"/>
    </location>
</feature>
<reference evidence="7" key="1">
    <citation type="submission" date="2022-12" db="EMBL/GenBank/DDBJ databases">
        <title>Draft genome sequence of the thermophilic strain Brevibacillus thermoruber HT42, isolated from Los Humeros, Puebla, Mexico, with biotechnological potential.</title>
        <authorList>
            <person name="Lara Sanchez J."/>
            <person name="Solis Palacios R."/>
            <person name="Bustos Baena A.S."/>
            <person name="Ruz Baez A.E."/>
            <person name="Espinosa Luna G."/>
            <person name="Oliart Ros R.M."/>
        </authorList>
    </citation>
    <scope>NUCLEOTIDE SEQUENCE</scope>
    <source>
        <strain evidence="7">HT42</strain>
    </source>
</reference>
<dbReference type="GO" id="GO:0016702">
    <property type="term" value="F:oxidoreductase activity, acting on single donors with incorporation of molecular oxygen, incorporation of two atoms of oxygen"/>
    <property type="evidence" value="ECO:0007669"/>
    <property type="project" value="UniProtKB-ARBA"/>
</dbReference>
<keyword evidence="3" id="KW-0479">Metal-binding</keyword>
<dbReference type="AlphaFoldDB" id="A0A9X3Z4J7"/>
<dbReference type="GO" id="GO:0008270">
    <property type="term" value="F:zinc ion binding"/>
    <property type="evidence" value="ECO:0007669"/>
    <property type="project" value="InterPro"/>
</dbReference>
<comment type="cofactor">
    <cofactor evidence="1">
        <name>Zn(2+)</name>
        <dbReference type="ChEBI" id="CHEBI:29105"/>
    </cofactor>
</comment>
<dbReference type="InterPro" id="IPR014436">
    <property type="entry name" value="Extradiol_dOase_DODA"/>
</dbReference>
<evidence type="ECO:0000256" key="1">
    <source>
        <dbReference type="ARBA" id="ARBA00001947"/>
    </source>
</evidence>
<evidence type="ECO:0000256" key="4">
    <source>
        <dbReference type="ARBA" id="ARBA00022833"/>
    </source>
</evidence>
<dbReference type="Gene3D" id="3.40.830.10">
    <property type="entry name" value="LigB-like"/>
    <property type="match status" value="1"/>
</dbReference>
<sequence>MMPSLFIAHGAPTLAIEKNEYTDALQDLAGRLKRPRAVVILSAHWESPVQEIGSADVYGTIHDFGGFPRELYEIQYPAPGDRLLAEETAALLRSAGVPVRFHPARGLDHGAWVVLRLMYPDADIPVVPLSVNPALAPEEQYAIGRALSPLRRRDILVIGSGGTVHNFAKMNMRAEPGRADEWAVLFEEWLREKLTAWDLPALYRYRELAPYAEWAVPRHGSEHFVPLLYAMGAADDERRAERLHLSFQLGSLSHAIWQFGAEPA</sequence>
<evidence type="ECO:0000256" key="5">
    <source>
        <dbReference type="ARBA" id="ARBA00023002"/>
    </source>
</evidence>
<gene>
    <name evidence="7" type="ORF">O3V59_16870</name>
</gene>
<keyword evidence="8" id="KW-1185">Reference proteome</keyword>
<comment type="similarity">
    <text evidence="2">Belongs to the DODA-type extradiol aromatic ring-opening dioxygenase family.</text>
</comment>
<dbReference type="GO" id="GO:0008198">
    <property type="term" value="F:ferrous iron binding"/>
    <property type="evidence" value="ECO:0007669"/>
    <property type="project" value="InterPro"/>
</dbReference>
<name>A0A9X3Z4J7_9BACL</name>
<keyword evidence="4" id="KW-0862">Zinc</keyword>
<dbReference type="InterPro" id="IPR004183">
    <property type="entry name" value="Xdiol_dOase_suB"/>
</dbReference>
<dbReference type="PANTHER" id="PTHR30096">
    <property type="entry name" value="4,5-DOPA DIOXYGENASE EXTRADIOL-LIKE PROTEIN"/>
    <property type="match status" value="1"/>
</dbReference>